<keyword evidence="2" id="KW-0732">Signal</keyword>
<feature type="transmembrane region" description="Helical" evidence="1">
    <location>
        <begin position="667"/>
        <end position="687"/>
    </location>
</feature>
<gene>
    <name evidence="3" type="ORF">AAF712_008675</name>
</gene>
<comment type="caution">
    <text evidence="3">The sequence shown here is derived from an EMBL/GenBank/DDBJ whole genome shotgun (WGS) entry which is preliminary data.</text>
</comment>
<keyword evidence="4" id="KW-1185">Reference proteome</keyword>
<accession>A0ABR2ZSS0</accession>
<sequence>MLLLRKLFVSFIAATAFTSAAPVASISDVSTSARIFNPRCECSTNPLPVVVNDCKSKISPLVDQLQSLGGKDCTAKNIEPIVAEIKDVLFDGIAQINVLVSSSVDINVKLSDASGVVLSVSDCGKLIASLVMLVFDCISAVLKVVVSGEATAVIAIFADLGICIGRFLQASCSVATGNGGLFAAVLPIIQGSLGVCITLGITSSFDFLGFDFSSLSATAVATVTAVAGGVISASPTTGGAFTVATETATTTVTSIVLILKDCSSKVLPLVEQLKQCILTGLLKVFVTAESQSEITSLCADVWYVTISPTLDVFSYRTVLQSVSVALFLKSCCDIVTFDGGLVVALIPVIKSSLGVCIQLGATDAFGFLGLDFGKLAVELGIQAGGAVGGTLAGTVGGSGNVSIVVILNDCLSKLSPLIEKLKGLGADDCTADKVKAIVEEIKGIIVTAKGQISVLAGLGVDVVLAGNAGVAISIDECAKLCGQVAIGIFTSCSAILKVAVSVELEVIKPICADLCVSVGDFLKSCCDVVTFNGGLTAVLVPAIKASLGVCIDLGVTGSFGFLGIDFKALGVELGIQVGAAVGGTAVVSLPSIIARISTQISPLVDQLKALQSSDCTSDNVGAIVGQLKGIILDATAKVKLLVGADISVVLAGVDGAAAISVDACARLIADLCASVFLALDAVISIVVTGEASAVFGICADLGICISGFIHACGGCVGGLFVALIPLLTASLQVCIKLAITASFDFLGVNFVQVAASAGLSLGGLLKTILSGGLKLGGLKLGFGFHL</sequence>
<keyword evidence="1" id="KW-0812">Transmembrane</keyword>
<dbReference type="EMBL" id="JBBXMP010000063">
    <property type="protein sequence ID" value="KAL0064375.1"/>
    <property type="molecule type" value="Genomic_DNA"/>
</dbReference>
<feature type="signal peptide" evidence="2">
    <location>
        <begin position="1"/>
        <end position="20"/>
    </location>
</feature>
<keyword evidence="1" id="KW-0472">Membrane</keyword>
<dbReference type="Proteomes" id="UP001437256">
    <property type="component" value="Unassembled WGS sequence"/>
</dbReference>
<evidence type="ECO:0000256" key="2">
    <source>
        <dbReference type="SAM" id="SignalP"/>
    </source>
</evidence>
<reference evidence="3 4" key="1">
    <citation type="submission" date="2024-05" db="EMBL/GenBank/DDBJ databases">
        <title>A draft genome resource for the thread blight pathogen Marasmius tenuissimus strain MS-2.</title>
        <authorList>
            <person name="Yulfo-Soto G.E."/>
            <person name="Baruah I.K."/>
            <person name="Amoako-Attah I."/>
            <person name="Bukari Y."/>
            <person name="Meinhardt L.W."/>
            <person name="Bailey B.A."/>
            <person name="Cohen S.P."/>
        </authorList>
    </citation>
    <scope>NUCLEOTIDE SEQUENCE [LARGE SCALE GENOMIC DNA]</scope>
    <source>
        <strain evidence="3 4">MS-2</strain>
    </source>
</reference>
<protein>
    <submittedName>
        <fullName evidence="3">Uncharacterized protein</fullName>
    </submittedName>
</protein>
<name>A0ABR2ZSS0_9AGAR</name>
<feature type="transmembrane region" description="Helical" evidence="1">
    <location>
        <begin position="745"/>
        <end position="765"/>
    </location>
</feature>
<organism evidence="3 4">
    <name type="scientific">Marasmius tenuissimus</name>
    <dbReference type="NCBI Taxonomy" id="585030"/>
    <lineage>
        <taxon>Eukaryota</taxon>
        <taxon>Fungi</taxon>
        <taxon>Dikarya</taxon>
        <taxon>Basidiomycota</taxon>
        <taxon>Agaricomycotina</taxon>
        <taxon>Agaricomycetes</taxon>
        <taxon>Agaricomycetidae</taxon>
        <taxon>Agaricales</taxon>
        <taxon>Marasmiineae</taxon>
        <taxon>Marasmiaceae</taxon>
        <taxon>Marasmius</taxon>
    </lineage>
</organism>
<feature type="chain" id="PRO_5045241202" evidence="2">
    <location>
        <begin position="21"/>
        <end position="786"/>
    </location>
</feature>
<keyword evidence="1" id="KW-1133">Transmembrane helix</keyword>
<evidence type="ECO:0000313" key="3">
    <source>
        <dbReference type="EMBL" id="KAL0064375.1"/>
    </source>
</evidence>
<evidence type="ECO:0000256" key="1">
    <source>
        <dbReference type="SAM" id="Phobius"/>
    </source>
</evidence>
<evidence type="ECO:0000313" key="4">
    <source>
        <dbReference type="Proteomes" id="UP001437256"/>
    </source>
</evidence>
<proteinExistence type="predicted"/>